<protein>
    <submittedName>
        <fullName evidence="4">ADP-ribose pyrophosphatase</fullName>
    </submittedName>
</protein>
<dbReference type="PANTHER" id="PTHR11839:SF18">
    <property type="entry name" value="NUDIX HYDROLASE DOMAIN-CONTAINING PROTEIN"/>
    <property type="match status" value="1"/>
</dbReference>
<evidence type="ECO:0000256" key="1">
    <source>
        <dbReference type="ARBA" id="ARBA00001946"/>
    </source>
</evidence>
<evidence type="ECO:0000259" key="3">
    <source>
        <dbReference type="PROSITE" id="PS51462"/>
    </source>
</evidence>
<dbReference type="CDD" id="cd03424">
    <property type="entry name" value="NUDIX_ADPRase_Nudt5_UGPPase_Nudt14"/>
    <property type="match status" value="1"/>
</dbReference>
<dbReference type="Proteomes" id="UP000198838">
    <property type="component" value="Unassembled WGS sequence"/>
</dbReference>
<proteinExistence type="predicted"/>
<name>A0A1I0ZG74_9FIRM</name>
<keyword evidence="5" id="KW-1185">Reference proteome</keyword>
<dbReference type="PROSITE" id="PS51462">
    <property type="entry name" value="NUDIX"/>
    <property type="match status" value="1"/>
</dbReference>
<dbReference type="Pfam" id="PF00293">
    <property type="entry name" value="NUDIX"/>
    <property type="match status" value="1"/>
</dbReference>
<dbReference type="InterPro" id="IPR015797">
    <property type="entry name" value="NUDIX_hydrolase-like_dom_sf"/>
</dbReference>
<dbReference type="PANTHER" id="PTHR11839">
    <property type="entry name" value="UDP/ADP-SUGAR PYROPHOSPHATASE"/>
    <property type="match status" value="1"/>
</dbReference>
<dbReference type="GO" id="GO:0006753">
    <property type="term" value="P:nucleoside phosphate metabolic process"/>
    <property type="evidence" value="ECO:0007669"/>
    <property type="project" value="TreeGrafter"/>
</dbReference>
<organism evidence="4 5">
    <name type="scientific">Acetitomaculum ruminis DSM 5522</name>
    <dbReference type="NCBI Taxonomy" id="1120918"/>
    <lineage>
        <taxon>Bacteria</taxon>
        <taxon>Bacillati</taxon>
        <taxon>Bacillota</taxon>
        <taxon>Clostridia</taxon>
        <taxon>Lachnospirales</taxon>
        <taxon>Lachnospiraceae</taxon>
        <taxon>Acetitomaculum</taxon>
    </lineage>
</organism>
<dbReference type="EMBL" id="FOJY01000015">
    <property type="protein sequence ID" value="SFB24531.1"/>
    <property type="molecule type" value="Genomic_DNA"/>
</dbReference>
<feature type="domain" description="Nudix hydrolase" evidence="3">
    <location>
        <begin position="40"/>
        <end position="173"/>
    </location>
</feature>
<dbReference type="SUPFAM" id="SSF55811">
    <property type="entry name" value="Nudix"/>
    <property type="match status" value="1"/>
</dbReference>
<accession>A0A1I0ZG74</accession>
<dbReference type="InterPro" id="IPR000086">
    <property type="entry name" value="NUDIX_hydrolase_dom"/>
</dbReference>
<evidence type="ECO:0000256" key="2">
    <source>
        <dbReference type="ARBA" id="ARBA00022801"/>
    </source>
</evidence>
<sequence>MQGNKRIGRSLVRRGNKVNFYCDKMQIPDGRIEYYDFISHKGAAAVVPILENGKILMVKQYRNSIDRFTLEIPAGALDYEDEPFIECARRELREETGYSCDNIEFLVSNYSTVAICNERIDIFIARNLSLGQQDLDDDEFIDVYEYDLEELKSMIFEGKIQDAKTICGILAYESKFLR</sequence>
<dbReference type="AlphaFoldDB" id="A0A1I0ZG74"/>
<evidence type="ECO:0000313" key="5">
    <source>
        <dbReference type="Proteomes" id="UP000198838"/>
    </source>
</evidence>
<comment type="cofactor">
    <cofactor evidence="1">
        <name>Mg(2+)</name>
        <dbReference type="ChEBI" id="CHEBI:18420"/>
    </cofactor>
</comment>
<reference evidence="4 5" key="1">
    <citation type="submission" date="2016-10" db="EMBL/GenBank/DDBJ databases">
        <authorList>
            <person name="de Groot N.N."/>
        </authorList>
    </citation>
    <scope>NUCLEOTIDE SEQUENCE [LARGE SCALE GENOMIC DNA]</scope>
    <source>
        <strain evidence="4 5">DSM 5522</strain>
    </source>
</reference>
<dbReference type="RefSeq" id="WP_092873267.1">
    <property type="nucleotide sequence ID" value="NZ_FOJY01000015.1"/>
</dbReference>
<dbReference type="GO" id="GO:0016787">
    <property type="term" value="F:hydrolase activity"/>
    <property type="evidence" value="ECO:0007669"/>
    <property type="project" value="UniProtKB-KW"/>
</dbReference>
<dbReference type="STRING" id="1120918.SAMN05216249_1153"/>
<dbReference type="Gene3D" id="3.90.79.10">
    <property type="entry name" value="Nucleoside Triphosphate Pyrophosphohydrolase"/>
    <property type="match status" value="1"/>
</dbReference>
<keyword evidence="2" id="KW-0378">Hydrolase</keyword>
<dbReference type="GO" id="GO:0019693">
    <property type="term" value="P:ribose phosphate metabolic process"/>
    <property type="evidence" value="ECO:0007669"/>
    <property type="project" value="TreeGrafter"/>
</dbReference>
<dbReference type="OrthoDB" id="9806150at2"/>
<evidence type="ECO:0000313" key="4">
    <source>
        <dbReference type="EMBL" id="SFB24531.1"/>
    </source>
</evidence>
<gene>
    <name evidence="4" type="ORF">SAMN05216249_1153</name>
</gene>